<keyword evidence="5" id="KW-1185">Reference proteome</keyword>
<evidence type="ECO:0000313" key="5">
    <source>
        <dbReference type="Proteomes" id="UP001060771"/>
    </source>
</evidence>
<evidence type="ECO:0000313" key="2">
    <source>
        <dbReference type="EMBL" id="BDR91772.1"/>
    </source>
</evidence>
<reference evidence="3" key="1">
    <citation type="journal article" date="2014" name="Int. J. Syst. Evol. Microbiol.">
        <title>Complete genome sequence of Corynebacterium casei LMG S-19264T (=DSM 44701T), isolated from a smear-ripened cheese.</title>
        <authorList>
            <consortium name="US DOE Joint Genome Institute (JGI-PGF)"/>
            <person name="Walter F."/>
            <person name="Albersmeier A."/>
            <person name="Kalinowski J."/>
            <person name="Ruckert C."/>
        </authorList>
    </citation>
    <scope>NUCLEOTIDE SEQUENCE</scope>
    <source>
        <strain evidence="3">JCM 11219</strain>
    </source>
</reference>
<feature type="transmembrane region" description="Helical" evidence="1">
    <location>
        <begin position="7"/>
        <end position="27"/>
    </location>
</feature>
<keyword evidence="1" id="KW-0812">Transmembrane</keyword>
<reference evidence="5" key="3">
    <citation type="submission" date="2022-09" db="EMBL/GenBank/DDBJ databases">
        <title>Complete genome sequence of Vulcanisaeta souniana.</title>
        <authorList>
            <person name="Kato S."/>
            <person name="Itoh T."/>
            <person name="Ohkuma M."/>
        </authorList>
    </citation>
    <scope>NUCLEOTIDE SEQUENCE [LARGE SCALE GENOMIC DNA]</scope>
    <source>
        <strain evidence="5">JCM 11219</strain>
    </source>
</reference>
<reference evidence="3" key="2">
    <citation type="submission" date="2020-09" db="EMBL/GenBank/DDBJ databases">
        <authorList>
            <person name="Sun Q."/>
            <person name="Ohkuma M."/>
        </authorList>
    </citation>
    <scope>NUCLEOTIDE SEQUENCE</scope>
    <source>
        <strain evidence="3">JCM 11219</strain>
    </source>
</reference>
<evidence type="ECO:0000313" key="4">
    <source>
        <dbReference type="Proteomes" id="UP000657075"/>
    </source>
</evidence>
<dbReference type="EMBL" id="BMNM01000001">
    <property type="protein sequence ID" value="GGI70511.1"/>
    <property type="molecule type" value="Genomic_DNA"/>
</dbReference>
<proteinExistence type="predicted"/>
<sequence length="554" mass="60308">MITRHRLAFITMAILIITTVSILLSTLDVVTLQPSPAQVIRVSTGTITYYSSPPIRGMLPGVVIRTYLINGSSITPVNAFISVYVNLPNGIMPVMYAYGSSVTVPFNNTDWAYAVNKWLETKMPVNGYDTSLLVFVTYIHDNESWIIPMVVPYNVGWALAAQRPSLAAGITPMYILATVYINVSSIKPFRIIAMNHIPNMTDPQVFGSYSGYVLYNCSVSGPQPSIYMPLPYEFIPESTCLGINGSLPLAWVTWSNGVLSYDKGLGITLAIYFSGTINWNAMAAGYGDIGTSYSTQENWVDNTGEYVLGSQVNVPGSIYYYYEDATWAIVQYDAWYVDPTTGYTQYLGSTTVSEVLYVPEYDTYGYALDYGNGTISLLYYGAVPLAEKYFGYSALNASSVIDYASFEYTTTGSEYLYECNGPVNIVSGQYQIQLGGINTAYGLSAPQLGTGLTGIALGLAALIPNSEPLEILLSMGSAIFSIAGMLLPPSTSSTTQSTWVELFNIGVGTNLYVSVVDASQVYGLPTFGFILNATNYYGSPQTYACKYGKVIQIT</sequence>
<gene>
    <name evidence="3" type="ORF">GCM10007112_04320</name>
    <name evidence="2" type="ORF">Vsou_08650</name>
</gene>
<accession>A0A830E0I0</accession>
<evidence type="ECO:0000313" key="3">
    <source>
        <dbReference type="EMBL" id="GGI70511.1"/>
    </source>
</evidence>
<dbReference type="RefSeq" id="WP_188602482.1">
    <property type="nucleotide sequence ID" value="NZ_AP026830.1"/>
</dbReference>
<keyword evidence="1" id="KW-1133">Transmembrane helix</keyword>
<dbReference type="EMBL" id="AP026830">
    <property type="protein sequence ID" value="BDR91772.1"/>
    <property type="molecule type" value="Genomic_DNA"/>
</dbReference>
<keyword evidence="1" id="KW-0472">Membrane</keyword>
<dbReference type="OrthoDB" id="44018at2157"/>
<reference evidence="2" key="4">
    <citation type="journal article" date="2023" name="Microbiol. Resour. Announc.">
        <title>Complete Genome Sequence of Vulcanisaeta souniana Strain IC-059, a Hyperthermophilic Archaeon Isolated from Hot Spring Water in Japan.</title>
        <authorList>
            <person name="Kato S."/>
            <person name="Itoh T."/>
            <person name="Wu L."/>
            <person name="Ma J."/>
            <person name="Ohkuma M."/>
        </authorList>
    </citation>
    <scope>NUCLEOTIDE SEQUENCE</scope>
    <source>
        <strain evidence="2">JCM 11219</strain>
    </source>
</reference>
<protein>
    <submittedName>
        <fullName evidence="3">Uncharacterized protein</fullName>
    </submittedName>
</protein>
<organism evidence="3 4">
    <name type="scientific">Vulcanisaeta souniana JCM 11219</name>
    <dbReference type="NCBI Taxonomy" id="1293586"/>
    <lineage>
        <taxon>Archaea</taxon>
        <taxon>Thermoproteota</taxon>
        <taxon>Thermoprotei</taxon>
        <taxon>Thermoproteales</taxon>
        <taxon>Thermoproteaceae</taxon>
        <taxon>Vulcanisaeta</taxon>
    </lineage>
</organism>
<name>A0A830E0I0_9CREN</name>
<dbReference type="AlphaFoldDB" id="A0A830E0I0"/>
<dbReference type="Proteomes" id="UP000657075">
    <property type="component" value="Unassembled WGS sequence"/>
</dbReference>
<dbReference type="Proteomes" id="UP001060771">
    <property type="component" value="Chromosome"/>
</dbReference>
<evidence type="ECO:0000256" key="1">
    <source>
        <dbReference type="SAM" id="Phobius"/>
    </source>
</evidence>
<dbReference type="GeneID" id="76206415"/>